<name>A0ABS9UIC8_9BACT</name>
<dbReference type="Proteomes" id="UP001165488">
    <property type="component" value="Unassembled WGS sequence"/>
</dbReference>
<dbReference type="EMBL" id="JAKZGS010000001">
    <property type="protein sequence ID" value="MCH7396361.1"/>
    <property type="molecule type" value="Genomic_DNA"/>
</dbReference>
<evidence type="ECO:0008006" key="4">
    <source>
        <dbReference type="Google" id="ProtNLM"/>
    </source>
</evidence>
<proteinExistence type="predicted"/>
<organism evidence="2 3">
    <name type="scientific">Belliella calami</name>
    <dbReference type="NCBI Taxonomy" id="2923436"/>
    <lineage>
        <taxon>Bacteria</taxon>
        <taxon>Pseudomonadati</taxon>
        <taxon>Bacteroidota</taxon>
        <taxon>Cytophagia</taxon>
        <taxon>Cytophagales</taxon>
        <taxon>Cyclobacteriaceae</taxon>
        <taxon>Belliella</taxon>
    </lineage>
</organism>
<evidence type="ECO:0000256" key="1">
    <source>
        <dbReference type="SAM" id="MobiDB-lite"/>
    </source>
</evidence>
<evidence type="ECO:0000313" key="3">
    <source>
        <dbReference type="Proteomes" id="UP001165488"/>
    </source>
</evidence>
<keyword evidence="3" id="KW-1185">Reference proteome</keyword>
<evidence type="ECO:0000313" key="2">
    <source>
        <dbReference type="EMBL" id="MCH7396361.1"/>
    </source>
</evidence>
<protein>
    <recommendedName>
        <fullName evidence="4">Tetratricopeptide repeat-containing protein</fullName>
    </recommendedName>
</protein>
<comment type="caution">
    <text evidence="2">The sequence shown here is derived from an EMBL/GenBank/DDBJ whole genome shotgun (WGS) entry which is preliminary data.</text>
</comment>
<gene>
    <name evidence="2" type="ORF">MM236_00100</name>
</gene>
<accession>A0ABS9UIC8</accession>
<sequence>MNANQFLNIVSQGDQLSKDQVNQLFKLHQNFPYFQIPNILLAKYELQKSKGSPSDFLAFAAINSPNRAWLKILIEDPDAISNLTFLSSKPKATDAPEKLGNAAVLEDESESELVPRPLPETDPSKRVEILKKLDEDLKSKASLKPAEEKEVVKPRKKRSGPDDLIETIRKKEKKEILDVKKKEQIDIIKSFSKKDIKLATLKEIENFQKQSDLSENSTKLNPDLLSESYAKLLAKQGKNKKAKEIYQKLMVKFPNKSTYFADLIKELENKN</sequence>
<dbReference type="RefSeq" id="WP_241272883.1">
    <property type="nucleotide sequence ID" value="NZ_JAKZGS010000001.1"/>
</dbReference>
<feature type="region of interest" description="Disordered" evidence="1">
    <location>
        <begin position="102"/>
        <end position="126"/>
    </location>
</feature>
<reference evidence="2" key="1">
    <citation type="submission" date="2022-03" db="EMBL/GenBank/DDBJ databases">
        <title>De novo assembled genomes of Belliella spp. (Cyclobacteriaceae) strains.</title>
        <authorList>
            <person name="Szabo A."/>
            <person name="Korponai K."/>
            <person name="Felfoldi T."/>
        </authorList>
    </citation>
    <scope>NUCLEOTIDE SEQUENCE</scope>
    <source>
        <strain evidence="2">DSM 107340</strain>
    </source>
</reference>